<dbReference type="GO" id="GO:0007032">
    <property type="term" value="P:endosome organization"/>
    <property type="evidence" value="ECO:0007669"/>
    <property type="project" value="InterPro"/>
</dbReference>
<dbReference type="Proteomes" id="UP000504607">
    <property type="component" value="Unplaced"/>
</dbReference>
<dbReference type="PANTHER" id="PTHR36983:SF2">
    <property type="entry name" value="DNAJ HOMOLOG SUBFAMILY C MEMBER 13"/>
    <property type="match status" value="1"/>
</dbReference>
<gene>
    <name evidence="4" type="primary">LOC105037351</name>
</gene>
<feature type="compositionally biased region" description="Pro residues" evidence="1">
    <location>
        <begin position="19"/>
        <end position="32"/>
    </location>
</feature>
<feature type="compositionally biased region" description="Low complexity" evidence="1">
    <location>
        <begin position="1"/>
        <end position="12"/>
    </location>
</feature>
<accession>A0A6I9QLF3</accession>
<dbReference type="PANTHER" id="PTHR36983">
    <property type="entry name" value="DNAJ HOMOLOG SUBFAMILY C MEMBER 13"/>
    <property type="match status" value="1"/>
</dbReference>
<feature type="domain" description="DnaJ homologue subfamily C GRV2/DNAJC13 N-terminal" evidence="2">
    <location>
        <begin position="315"/>
        <end position="553"/>
    </location>
</feature>
<dbReference type="GO" id="GO:0010008">
    <property type="term" value="C:endosome membrane"/>
    <property type="evidence" value="ECO:0007669"/>
    <property type="project" value="TreeGrafter"/>
</dbReference>
<dbReference type="GO" id="GO:2000641">
    <property type="term" value="P:regulation of early endosome to late endosome transport"/>
    <property type="evidence" value="ECO:0007669"/>
    <property type="project" value="InterPro"/>
</dbReference>
<proteinExistence type="predicted"/>
<dbReference type="OrthoDB" id="69656at2759"/>
<evidence type="ECO:0000259" key="2">
    <source>
        <dbReference type="Pfam" id="PF19432"/>
    </source>
</evidence>
<feature type="domain" description="DnaJ homologue subfamily C GRV2/DNAJC13 N-terminal" evidence="2">
    <location>
        <begin position="42"/>
        <end position="269"/>
    </location>
</feature>
<dbReference type="InterPro" id="IPR045802">
    <property type="entry name" value="GRV2/DNAJC13_N"/>
</dbReference>
<dbReference type="InterPro" id="IPR044978">
    <property type="entry name" value="GRV2/DNAJC13"/>
</dbReference>
<keyword evidence="3" id="KW-1185">Reference proteome</keyword>
<feature type="region of interest" description="Disordered" evidence="1">
    <location>
        <begin position="1"/>
        <end position="33"/>
    </location>
</feature>
<dbReference type="GO" id="GO:0006898">
    <property type="term" value="P:receptor-mediated endocytosis"/>
    <property type="evidence" value="ECO:0007669"/>
    <property type="project" value="TreeGrafter"/>
</dbReference>
<evidence type="ECO:0000313" key="3">
    <source>
        <dbReference type="Proteomes" id="UP000504607"/>
    </source>
</evidence>
<name>A0A6I9QLF3_ELAGV</name>
<dbReference type="InParanoid" id="A0A6I9QLF3"/>
<dbReference type="AlphaFoldDB" id="A0A6I9QLF3"/>
<sequence>MDFVSRHAASASADHHPPPAEPTSPAAPPPPAVAEEPEYLARYMVVKHSWRGRYKRILCISSSAIITLDPSTLAVTNSYDVSNDFEGAAPVLGRGDDVGSQEFTVSVRTDGRGKFKAIKFSSRFRVSILTELHRLRWGKLGPVMEFPVLHLKRRTSEWASFKLKVTAIGVELFEGQSGDPRWCLDFRDMDSPAIILLADIYGKRSSEPGGFVLCPLYGRKSKAFKAASGSSNTAIISTLTKTAKSTAGLLLSVDNSQSMTVTDFIKKRAKEAVGADETPYGGWSVTRLRSAAHGTANVESLSLGVGPKGGLGEQGDSVSRQLILTKVSLVERRPDNYEAVIVRPLSAVSSLVRFAEEPQMFAVEFNDGCPIHVYASTSRDNLLAAVRDVLQTEGQCPVPVLPRLTMPGHRIDPPCSRAYLQSQQFPLSQQRSVADVETATMHLKHLAAAAKDAVAEGGSVPGSRAKLWRRIREFNACIPYTGVPPNIEVPEVVLMALITMLPATPNLPPEAPPPPPPSPKAAATIMGFIACLRRLLASRNAASHVMSFPAAVGRIMGLLRNGSEGVAAEAAGLVAMLIGGGPGDANILMDS</sequence>
<dbReference type="Pfam" id="PF19432">
    <property type="entry name" value="RME-8_N"/>
    <property type="match status" value="2"/>
</dbReference>
<evidence type="ECO:0000256" key="1">
    <source>
        <dbReference type="SAM" id="MobiDB-lite"/>
    </source>
</evidence>
<feature type="non-terminal residue" evidence="4">
    <location>
        <position position="591"/>
    </location>
</feature>
<organism evidence="3 4">
    <name type="scientific">Elaeis guineensis var. tenera</name>
    <name type="common">Oil palm</name>
    <dbReference type="NCBI Taxonomy" id="51953"/>
    <lineage>
        <taxon>Eukaryota</taxon>
        <taxon>Viridiplantae</taxon>
        <taxon>Streptophyta</taxon>
        <taxon>Embryophyta</taxon>
        <taxon>Tracheophyta</taxon>
        <taxon>Spermatophyta</taxon>
        <taxon>Magnoliopsida</taxon>
        <taxon>Liliopsida</taxon>
        <taxon>Arecaceae</taxon>
        <taxon>Arecoideae</taxon>
        <taxon>Cocoseae</taxon>
        <taxon>Elaeidinae</taxon>
        <taxon>Elaeis</taxon>
    </lineage>
</organism>
<evidence type="ECO:0000313" key="4">
    <source>
        <dbReference type="RefSeq" id="XP_010911324.2"/>
    </source>
</evidence>
<reference evidence="4" key="1">
    <citation type="submission" date="2025-08" db="UniProtKB">
        <authorList>
            <consortium name="RefSeq"/>
        </authorList>
    </citation>
    <scope>IDENTIFICATION</scope>
</reference>
<protein>
    <submittedName>
        <fullName evidence="4">DnaJ homolog subfamily C GRV2</fullName>
    </submittedName>
</protein>
<dbReference type="RefSeq" id="XP_010911324.2">
    <property type="nucleotide sequence ID" value="XM_010913022.3"/>
</dbReference>